<evidence type="ECO:0000313" key="1">
    <source>
        <dbReference type="EMBL" id="QBD82548.1"/>
    </source>
</evidence>
<dbReference type="RefSeq" id="WP_129893617.1">
    <property type="nucleotide sequence ID" value="NZ_CP035758.1"/>
</dbReference>
<evidence type="ECO:0000313" key="2">
    <source>
        <dbReference type="Proteomes" id="UP000290365"/>
    </source>
</evidence>
<dbReference type="Proteomes" id="UP000290365">
    <property type="component" value="Chromosome"/>
</dbReference>
<keyword evidence="2" id="KW-1185">Reference proteome</keyword>
<gene>
    <name evidence="1" type="ORF">EPA93_43890</name>
</gene>
<accession>A0A4P6K2T9</accession>
<reference evidence="1 2" key="1">
    <citation type="submission" date="2019-01" db="EMBL/GenBank/DDBJ databases">
        <title>Ktedonosporobacter rubrisoli SCAWS-G2.</title>
        <authorList>
            <person name="Huang Y."/>
            <person name="Yan B."/>
        </authorList>
    </citation>
    <scope>NUCLEOTIDE SEQUENCE [LARGE SCALE GENOMIC DNA]</scope>
    <source>
        <strain evidence="1 2">SCAWS-G2</strain>
    </source>
</reference>
<dbReference type="AlphaFoldDB" id="A0A4P6K2T9"/>
<dbReference type="EMBL" id="CP035758">
    <property type="protein sequence ID" value="QBD82548.1"/>
    <property type="molecule type" value="Genomic_DNA"/>
</dbReference>
<name>A0A4P6K2T9_KTERU</name>
<dbReference type="OrthoDB" id="115056at2"/>
<organism evidence="1 2">
    <name type="scientific">Ktedonosporobacter rubrisoli</name>
    <dbReference type="NCBI Taxonomy" id="2509675"/>
    <lineage>
        <taxon>Bacteria</taxon>
        <taxon>Bacillati</taxon>
        <taxon>Chloroflexota</taxon>
        <taxon>Ktedonobacteria</taxon>
        <taxon>Ktedonobacterales</taxon>
        <taxon>Ktedonosporobacteraceae</taxon>
        <taxon>Ktedonosporobacter</taxon>
    </lineage>
</organism>
<sequence>MPELNFEVRGAEIAPFTATPTLIFKLHIANIALSQEPIYSILLRCQIQIAAPHRRYGPSAQARLLEVFGTPERWQTTLHPLLWTQVSLVVPQFSEQTLIDLPILCTYDLDVVSTKYFNALEEGNIPLTFLFSGTIFYENQEGNLQIQQIPWSQEASFSLLVTLWQEMIASYYPQSSWLRLRKDVLDQLQQYKAKHGFPSWEEALGHLLQASNEEVRS</sequence>
<proteinExistence type="predicted"/>
<protein>
    <submittedName>
        <fullName evidence="1">Uncharacterized protein</fullName>
    </submittedName>
</protein>
<dbReference type="InterPro" id="IPR045730">
    <property type="entry name" value="DUF6084"/>
</dbReference>
<dbReference type="Pfam" id="PF19562">
    <property type="entry name" value="DUF6084"/>
    <property type="match status" value="1"/>
</dbReference>
<dbReference type="KEGG" id="kbs:EPA93_43890"/>